<name>A0A9P6ZPA2_9AGAM</name>
<dbReference type="EMBL" id="JABBWD010000048">
    <property type="protein sequence ID" value="KAG1773352.1"/>
    <property type="molecule type" value="Genomic_DNA"/>
</dbReference>
<proteinExistence type="predicted"/>
<feature type="transmembrane region" description="Helical" evidence="1">
    <location>
        <begin position="223"/>
        <end position="245"/>
    </location>
</feature>
<dbReference type="OrthoDB" id="3339358at2759"/>
<dbReference type="Proteomes" id="UP000714275">
    <property type="component" value="Unassembled WGS sequence"/>
</dbReference>
<feature type="transmembrane region" description="Helical" evidence="1">
    <location>
        <begin position="12"/>
        <end position="33"/>
    </location>
</feature>
<feature type="transmembrane region" description="Helical" evidence="1">
    <location>
        <begin position="53"/>
        <end position="71"/>
    </location>
</feature>
<evidence type="ECO:0000256" key="1">
    <source>
        <dbReference type="SAM" id="Phobius"/>
    </source>
</evidence>
<reference evidence="2" key="1">
    <citation type="journal article" date="2020" name="New Phytol.">
        <title>Comparative genomics reveals dynamic genome evolution in host specialist ectomycorrhizal fungi.</title>
        <authorList>
            <person name="Lofgren L.A."/>
            <person name="Nguyen N.H."/>
            <person name="Vilgalys R."/>
            <person name="Ruytinx J."/>
            <person name="Liao H.L."/>
            <person name="Branco S."/>
            <person name="Kuo A."/>
            <person name="LaButti K."/>
            <person name="Lipzen A."/>
            <person name="Andreopoulos W."/>
            <person name="Pangilinan J."/>
            <person name="Riley R."/>
            <person name="Hundley H."/>
            <person name="Na H."/>
            <person name="Barry K."/>
            <person name="Grigoriev I.V."/>
            <person name="Stajich J.E."/>
            <person name="Kennedy P.G."/>
        </authorList>
    </citation>
    <scope>NUCLEOTIDE SEQUENCE</scope>
    <source>
        <strain evidence="2">DOB743</strain>
    </source>
</reference>
<keyword evidence="1" id="KW-0812">Transmembrane</keyword>
<comment type="caution">
    <text evidence="2">The sequence shown here is derived from an EMBL/GenBank/DDBJ whole genome shotgun (WGS) entry which is preliminary data.</text>
</comment>
<protein>
    <submittedName>
        <fullName evidence="2">Uncharacterized protein</fullName>
    </submittedName>
</protein>
<keyword evidence="1" id="KW-0472">Membrane</keyword>
<feature type="transmembrane region" description="Helical" evidence="1">
    <location>
        <begin position="121"/>
        <end position="143"/>
    </location>
</feature>
<evidence type="ECO:0000313" key="3">
    <source>
        <dbReference type="Proteomes" id="UP000714275"/>
    </source>
</evidence>
<accession>A0A9P6ZPA2</accession>
<dbReference type="AlphaFoldDB" id="A0A9P6ZPA2"/>
<feature type="transmembrane region" description="Helical" evidence="1">
    <location>
        <begin position="78"/>
        <end position="101"/>
    </location>
</feature>
<keyword evidence="3" id="KW-1185">Reference proteome</keyword>
<keyword evidence="1" id="KW-1133">Transmembrane helix</keyword>
<gene>
    <name evidence="2" type="ORF">EV702DRAFT_575139</name>
</gene>
<organism evidence="2 3">
    <name type="scientific">Suillus placidus</name>
    <dbReference type="NCBI Taxonomy" id="48579"/>
    <lineage>
        <taxon>Eukaryota</taxon>
        <taxon>Fungi</taxon>
        <taxon>Dikarya</taxon>
        <taxon>Basidiomycota</taxon>
        <taxon>Agaricomycotina</taxon>
        <taxon>Agaricomycetes</taxon>
        <taxon>Agaricomycetidae</taxon>
        <taxon>Boletales</taxon>
        <taxon>Suillineae</taxon>
        <taxon>Suillaceae</taxon>
        <taxon>Suillus</taxon>
    </lineage>
</organism>
<evidence type="ECO:0000313" key="2">
    <source>
        <dbReference type="EMBL" id="KAG1773352.1"/>
    </source>
</evidence>
<sequence>MMPRILPHHGPRLLKINIVFALSLILPLIISFLNPAWRFAQFTPRQLIYGKDLLPLVTAFWASPTNTLGHLSRFLQAAVVACFPQALPIHIFAFWVVIALARTLSGFLLSRSVGWTYPWLFSHWALYETSSGIGPALAAYLITYGAWPWTNSRLRKYRSDTMKLLAIIGSCLTLCWLDSAPWTYVMASIASVVLWPVQATNTSSPQYHPYHPMAQDTRRLRTVIQTAVLFLLLILPMDAILATMVSSKISLHMPTTPQGTQPFLEILILSYPRPNDTASPDSLLSQTISSYLPFIDSNTVLSVFTHSTAHVSFTHAKEHYAQTSITFYTDTDIHMDSYSGQHLHVAEAFRWASEKGPSQAEWVMLVEDDFPVCGEWGWRGILSVMNELQRAGKFGGFVGTGGSGLIIHRSLLPILTYIMRVHALQHSPLPPSVQRRPADIIIQDCLWGTDLLCPYDSKQPTLVISSRLVMDHIGGSASTIKGRVYPADRWRCGWRHPFHGFERVDVVPV</sequence>